<reference evidence="4" key="1">
    <citation type="journal article" date="2019" name="Int. J. Syst. Evol. Microbiol.">
        <title>The Global Catalogue of Microorganisms (GCM) 10K type strain sequencing project: providing services to taxonomists for standard genome sequencing and annotation.</title>
        <authorList>
            <consortium name="The Broad Institute Genomics Platform"/>
            <consortium name="The Broad Institute Genome Sequencing Center for Infectious Disease"/>
            <person name="Wu L."/>
            <person name="Ma J."/>
        </authorList>
    </citation>
    <scope>NUCLEOTIDE SEQUENCE [LARGE SCALE GENOMIC DNA]</scope>
    <source>
        <strain evidence="4">IBRC-M 10908</strain>
    </source>
</reference>
<dbReference type="InterPro" id="IPR001310">
    <property type="entry name" value="Histidine_triad_HIT"/>
</dbReference>
<accession>A0ABV8TVY9</accession>
<dbReference type="Proteomes" id="UP001595823">
    <property type="component" value="Unassembled WGS sequence"/>
</dbReference>
<dbReference type="PRINTS" id="PR00332">
    <property type="entry name" value="HISTRIAD"/>
</dbReference>
<dbReference type="Pfam" id="PF01230">
    <property type="entry name" value="HIT"/>
    <property type="match status" value="1"/>
</dbReference>
<dbReference type="InterPro" id="IPR019808">
    <property type="entry name" value="Histidine_triad_CS"/>
</dbReference>
<protein>
    <submittedName>
        <fullName evidence="3">Histidine triad nucleotide-binding protein</fullName>
    </submittedName>
</protein>
<evidence type="ECO:0000313" key="4">
    <source>
        <dbReference type="Proteomes" id="UP001595823"/>
    </source>
</evidence>
<name>A0ABV8TVY9_9ACTN</name>
<gene>
    <name evidence="3" type="ORF">ACFPET_04935</name>
</gene>
<dbReference type="InterPro" id="IPR036265">
    <property type="entry name" value="HIT-like_sf"/>
</dbReference>
<evidence type="ECO:0000313" key="3">
    <source>
        <dbReference type="EMBL" id="MFC4334541.1"/>
    </source>
</evidence>
<organism evidence="3 4">
    <name type="scientific">Salininema proteolyticum</name>
    <dbReference type="NCBI Taxonomy" id="1607685"/>
    <lineage>
        <taxon>Bacteria</taxon>
        <taxon>Bacillati</taxon>
        <taxon>Actinomycetota</taxon>
        <taxon>Actinomycetes</taxon>
        <taxon>Glycomycetales</taxon>
        <taxon>Glycomycetaceae</taxon>
        <taxon>Salininema</taxon>
    </lineage>
</organism>
<feature type="short sequence motif" description="Histidine triad motif" evidence="1">
    <location>
        <begin position="100"/>
        <end position="104"/>
    </location>
</feature>
<dbReference type="PROSITE" id="PS00892">
    <property type="entry name" value="HIT_1"/>
    <property type="match status" value="1"/>
</dbReference>
<comment type="caution">
    <text evidence="3">The sequence shown here is derived from an EMBL/GenBank/DDBJ whole genome shotgun (WGS) entry which is preliminary data.</text>
</comment>
<dbReference type="Gene3D" id="3.30.428.10">
    <property type="entry name" value="HIT-like"/>
    <property type="match status" value="1"/>
</dbReference>
<dbReference type="PROSITE" id="PS51084">
    <property type="entry name" value="HIT_2"/>
    <property type="match status" value="1"/>
</dbReference>
<feature type="domain" description="HIT" evidence="2">
    <location>
        <begin position="7"/>
        <end position="116"/>
    </location>
</feature>
<evidence type="ECO:0000256" key="1">
    <source>
        <dbReference type="PROSITE-ProRule" id="PRU00464"/>
    </source>
</evidence>
<keyword evidence="4" id="KW-1185">Reference proteome</keyword>
<dbReference type="RefSeq" id="WP_380618334.1">
    <property type="nucleotide sequence ID" value="NZ_JBHSDK010000007.1"/>
</dbReference>
<dbReference type="PANTHER" id="PTHR23089">
    <property type="entry name" value="HISTIDINE TRIAD HIT PROTEIN"/>
    <property type="match status" value="1"/>
</dbReference>
<dbReference type="InterPro" id="IPR011146">
    <property type="entry name" value="HIT-like"/>
</dbReference>
<dbReference type="CDD" id="cd01276">
    <property type="entry name" value="PKCI_related"/>
    <property type="match status" value="1"/>
</dbReference>
<dbReference type="SUPFAM" id="SSF54197">
    <property type="entry name" value="HIT-like"/>
    <property type="match status" value="1"/>
</dbReference>
<dbReference type="EMBL" id="JBHSDK010000007">
    <property type="protein sequence ID" value="MFC4334541.1"/>
    <property type="molecule type" value="Genomic_DNA"/>
</dbReference>
<sequence>MTQDDCLFCKILAGEIPSTEVASNEDAYAFRDISPNAPTHVVVVPRRHYRDVADISHKEPELLGKVAALAAEVADQEGVTESGWRLVANTGPDAGQTVFHVHFHVLGGEPLGALNAE</sequence>
<evidence type="ECO:0000259" key="2">
    <source>
        <dbReference type="PROSITE" id="PS51084"/>
    </source>
</evidence>
<proteinExistence type="predicted"/>